<dbReference type="AlphaFoldDB" id="A0A4R6U293"/>
<dbReference type="RefSeq" id="WP_133539703.1">
    <property type="nucleotide sequence ID" value="NZ_SNYK01000008.1"/>
</dbReference>
<dbReference type="Proteomes" id="UP000294575">
    <property type="component" value="Unassembled WGS sequence"/>
</dbReference>
<comment type="caution">
    <text evidence="2">The sequence shown here is derived from an EMBL/GenBank/DDBJ whole genome shotgun (WGS) entry which is preliminary data.</text>
</comment>
<feature type="domain" description="RES" evidence="1">
    <location>
        <begin position="82"/>
        <end position="210"/>
    </location>
</feature>
<gene>
    <name evidence="2" type="ORF">DFQ45_1084</name>
</gene>
<evidence type="ECO:0000313" key="2">
    <source>
        <dbReference type="EMBL" id="TDQ37224.1"/>
    </source>
</evidence>
<organism evidence="2 3">
    <name type="scientific">Thiopseudomonas denitrificans</name>
    <dbReference type="NCBI Taxonomy" id="1501432"/>
    <lineage>
        <taxon>Bacteria</taxon>
        <taxon>Pseudomonadati</taxon>
        <taxon>Pseudomonadota</taxon>
        <taxon>Gammaproteobacteria</taxon>
        <taxon>Pseudomonadales</taxon>
        <taxon>Pseudomonadaceae</taxon>
        <taxon>Thiopseudomonas</taxon>
    </lineage>
</organism>
<accession>A0A4R6U293</accession>
<keyword evidence="3" id="KW-1185">Reference proteome</keyword>
<dbReference type="InterPro" id="IPR014914">
    <property type="entry name" value="RES_dom"/>
</dbReference>
<proteinExistence type="predicted"/>
<dbReference type="SMART" id="SM00953">
    <property type="entry name" value="RES"/>
    <property type="match status" value="1"/>
</dbReference>
<reference evidence="2 3" key="1">
    <citation type="submission" date="2019-03" db="EMBL/GenBank/DDBJ databases">
        <title>Genomic Encyclopedia of Type Strains, Phase IV (KMG-IV): sequencing the most valuable type-strain genomes for metagenomic binning, comparative biology and taxonomic classification.</title>
        <authorList>
            <person name="Goeker M."/>
        </authorList>
    </citation>
    <scope>NUCLEOTIDE SEQUENCE [LARGE SCALE GENOMIC DNA]</scope>
    <source>
        <strain evidence="2 3">DSM 28679</strain>
    </source>
</reference>
<dbReference type="OrthoDB" id="9795903at2"/>
<evidence type="ECO:0000259" key="1">
    <source>
        <dbReference type="SMART" id="SM00953"/>
    </source>
</evidence>
<protein>
    <submittedName>
        <fullName evidence="2">RES domain-containing protein</fullName>
    </submittedName>
</protein>
<evidence type="ECO:0000313" key="3">
    <source>
        <dbReference type="Proteomes" id="UP000294575"/>
    </source>
</evidence>
<name>A0A4R6U293_9GAMM</name>
<dbReference type="EMBL" id="SNYK01000008">
    <property type="protein sequence ID" value="TDQ37224.1"/>
    <property type="molecule type" value="Genomic_DNA"/>
</dbReference>
<dbReference type="Pfam" id="PF08808">
    <property type="entry name" value="RES"/>
    <property type="match status" value="1"/>
</dbReference>
<sequence length="236" mass="25888">MVELKQLPLLPATEATGYRLVNSKFPPIALFDDVADADEFEILYQLQARTNPRLLNEAGRIEQLPRNEIPFGVTGCSYAVAPFTHVNPAGSRFSAGSYGVLYLADAMPTALAEVRHHQQSYWQGVSGLEFERIVLRGLSCQFIQNGMADISGLPGQHPVYAPDDYSASRILGSAVKESGLPGLKYRSVRKGGQHCWALCTPKPVLSVVQSSHYEMIWDGQRIASVNRLGEITDILG</sequence>